<organism evidence="1 2">
    <name type="scientific">Candidatus Dojkabacteria bacterium</name>
    <dbReference type="NCBI Taxonomy" id="2099670"/>
    <lineage>
        <taxon>Bacteria</taxon>
        <taxon>Candidatus Dojkabacteria</taxon>
    </lineage>
</organism>
<dbReference type="EMBL" id="JAGQLM010000053">
    <property type="protein sequence ID" value="MCA9374954.1"/>
    <property type="molecule type" value="Genomic_DNA"/>
</dbReference>
<reference evidence="1" key="1">
    <citation type="submission" date="2020-04" db="EMBL/GenBank/DDBJ databases">
        <authorList>
            <person name="Zhang T."/>
        </authorList>
    </citation>
    <scope>NUCLEOTIDE SEQUENCE</scope>
    <source>
        <strain evidence="1">HKST-UBA16</strain>
    </source>
</reference>
<gene>
    <name evidence="1" type="ORF">KC622_01340</name>
</gene>
<dbReference type="Gene3D" id="3.90.1720.10">
    <property type="entry name" value="endopeptidase domain like (from Nostoc punctiforme)"/>
    <property type="match status" value="1"/>
</dbReference>
<dbReference type="AlphaFoldDB" id="A0A955HYU8"/>
<sequence>MIVDEVPKPVKDLVHEYLNLQINSCTVRAPYYRNVKRIRAELRSLVGKGLPSEIVEETLIYSKLRGFILEGKSEEEIRDFMILQGIGVDCSGFAAHIYDKWLKSSDRGNLVNKLQFKETSFYRSIIRRIRPIENISANDLTNEKNSTPIKLNQISPGDLIRLKGVKRGDHLAIIYSTKRDESNSLKQVTYVHSSPAYQKDNGVKFGEIVITDPEKDLKDQQWREVDKNGKCWTLECLLRDYEQNRNGLRRPNFLIKPE</sequence>
<name>A0A955HYU8_9BACT</name>
<accession>A0A955HYU8</accession>
<comment type="caution">
    <text evidence="1">The sequence shown here is derived from an EMBL/GenBank/DDBJ whole genome shotgun (WGS) entry which is preliminary data.</text>
</comment>
<dbReference type="Proteomes" id="UP000748332">
    <property type="component" value="Unassembled WGS sequence"/>
</dbReference>
<protein>
    <submittedName>
        <fullName evidence="1">Uncharacterized protein</fullName>
    </submittedName>
</protein>
<evidence type="ECO:0000313" key="1">
    <source>
        <dbReference type="EMBL" id="MCA9374954.1"/>
    </source>
</evidence>
<evidence type="ECO:0000313" key="2">
    <source>
        <dbReference type="Proteomes" id="UP000748332"/>
    </source>
</evidence>
<proteinExistence type="predicted"/>
<reference evidence="1" key="2">
    <citation type="journal article" date="2021" name="Microbiome">
        <title>Successional dynamics and alternative stable states in a saline activated sludge microbial community over 9 years.</title>
        <authorList>
            <person name="Wang Y."/>
            <person name="Ye J."/>
            <person name="Ju F."/>
            <person name="Liu L."/>
            <person name="Boyd J.A."/>
            <person name="Deng Y."/>
            <person name="Parks D.H."/>
            <person name="Jiang X."/>
            <person name="Yin X."/>
            <person name="Woodcroft B.J."/>
            <person name="Tyson G.W."/>
            <person name="Hugenholtz P."/>
            <person name="Polz M.F."/>
            <person name="Zhang T."/>
        </authorList>
    </citation>
    <scope>NUCLEOTIDE SEQUENCE</scope>
    <source>
        <strain evidence="1">HKST-UBA16</strain>
    </source>
</reference>